<dbReference type="PANTHER" id="PTHR35176:SF6">
    <property type="entry name" value="HEME OXYGENASE HI_0854-RELATED"/>
    <property type="match status" value="1"/>
</dbReference>
<evidence type="ECO:0008006" key="4">
    <source>
        <dbReference type="Google" id="ProtNLM"/>
    </source>
</evidence>
<dbReference type="InterPro" id="IPR012349">
    <property type="entry name" value="Split_barrel_FMN-bd"/>
</dbReference>
<proteinExistence type="predicted"/>
<dbReference type="PANTHER" id="PTHR35176">
    <property type="entry name" value="HEME OXYGENASE HI_0854-RELATED"/>
    <property type="match status" value="1"/>
</dbReference>
<comment type="caution">
    <text evidence="2">The sequence shown here is derived from an EMBL/GenBank/DDBJ whole genome shotgun (WGS) entry which is preliminary data.</text>
</comment>
<dbReference type="GO" id="GO:0016627">
    <property type="term" value="F:oxidoreductase activity, acting on the CH-CH group of donors"/>
    <property type="evidence" value="ECO:0007669"/>
    <property type="project" value="TreeGrafter"/>
</dbReference>
<dbReference type="AlphaFoldDB" id="A0A830F702"/>
<dbReference type="GO" id="GO:0070967">
    <property type="term" value="F:coenzyme F420 binding"/>
    <property type="evidence" value="ECO:0007669"/>
    <property type="project" value="TreeGrafter"/>
</dbReference>
<evidence type="ECO:0000313" key="2">
    <source>
        <dbReference type="EMBL" id="GGL25396.1"/>
    </source>
</evidence>
<dbReference type="OrthoDB" id="139492at2157"/>
<accession>A0A830F702</accession>
<protein>
    <recommendedName>
        <fullName evidence="4">Pyridoxamine 5'-phosphate oxidase</fullName>
    </recommendedName>
</protein>
<organism evidence="2 3">
    <name type="scientific">Halarchaeum grantii</name>
    <dbReference type="NCBI Taxonomy" id="1193105"/>
    <lineage>
        <taxon>Archaea</taxon>
        <taxon>Methanobacteriati</taxon>
        <taxon>Methanobacteriota</taxon>
        <taxon>Stenosarchaea group</taxon>
        <taxon>Halobacteria</taxon>
        <taxon>Halobacteriales</taxon>
        <taxon>Halobacteriaceae</taxon>
    </lineage>
</organism>
<dbReference type="InterPro" id="IPR052019">
    <property type="entry name" value="F420H2_bilvrd_red/Heme_oxyg"/>
</dbReference>
<dbReference type="Gene3D" id="2.30.110.10">
    <property type="entry name" value="Electron Transport, Fmn-binding Protein, Chain A"/>
    <property type="match status" value="1"/>
</dbReference>
<keyword evidence="1" id="KW-0560">Oxidoreductase</keyword>
<gene>
    <name evidence="2" type="ORF">GCM10009037_06210</name>
</gene>
<dbReference type="SUPFAM" id="SSF50475">
    <property type="entry name" value="FMN-binding split barrel"/>
    <property type="match status" value="1"/>
</dbReference>
<reference evidence="2 3" key="1">
    <citation type="journal article" date="2019" name="Int. J. Syst. Evol. Microbiol.">
        <title>The Global Catalogue of Microorganisms (GCM) 10K type strain sequencing project: providing services to taxonomists for standard genome sequencing and annotation.</title>
        <authorList>
            <consortium name="The Broad Institute Genomics Platform"/>
            <consortium name="The Broad Institute Genome Sequencing Center for Infectious Disease"/>
            <person name="Wu L."/>
            <person name="Ma J."/>
        </authorList>
    </citation>
    <scope>NUCLEOTIDE SEQUENCE [LARGE SCALE GENOMIC DNA]</scope>
    <source>
        <strain evidence="2 3">JCM 19585</strain>
    </source>
</reference>
<dbReference type="EMBL" id="BMPF01000001">
    <property type="protein sequence ID" value="GGL25396.1"/>
    <property type="molecule type" value="Genomic_DNA"/>
</dbReference>
<dbReference type="GO" id="GO:0005829">
    <property type="term" value="C:cytosol"/>
    <property type="evidence" value="ECO:0007669"/>
    <property type="project" value="TreeGrafter"/>
</dbReference>
<dbReference type="Proteomes" id="UP000628840">
    <property type="component" value="Unassembled WGS sequence"/>
</dbReference>
<dbReference type="RefSeq" id="WP_188878684.1">
    <property type="nucleotide sequence ID" value="NZ_BMPF01000001.1"/>
</dbReference>
<sequence length="146" mass="16252">MTEYRGAGDAEGVADFLAETAVPMRLTTHRPDETLWTVALWYRYEDGTIACATGADADVVSFLRADDRVAFDVSVNDPPYRGVRGSGVATVERDVGKSLLRSLLERYLGGTDSELARSLLADDREEARIEIHPEDVYSWDYTERMG</sequence>
<name>A0A830F702_9EURY</name>
<evidence type="ECO:0000256" key="1">
    <source>
        <dbReference type="ARBA" id="ARBA00023002"/>
    </source>
</evidence>
<keyword evidence="3" id="KW-1185">Reference proteome</keyword>
<evidence type="ECO:0000313" key="3">
    <source>
        <dbReference type="Proteomes" id="UP000628840"/>
    </source>
</evidence>